<dbReference type="PROSITE" id="PS50011">
    <property type="entry name" value="PROTEIN_KINASE_DOM"/>
    <property type="match status" value="1"/>
</dbReference>
<evidence type="ECO:0000256" key="1">
    <source>
        <dbReference type="ARBA" id="ARBA00022527"/>
    </source>
</evidence>
<dbReference type="InterPro" id="IPR000961">
    <property type="entry name" value="AGC-kinase_C"/>
</dbReference>
<gene>
    <name evidence="10" type="ORF">BJ684DRAFT_7592</name>
</gene>
<dbReference type="InterPro" id="IPR011009">
    <property type="entry name" value="Kinase-like_dom_sf"/>
</dbReference>
<dbReference type="GO" id="GO:0009966">
    <property type="term" value="P:regulation of signal transduction"/>
    <property type="evidence" value="ECO:0007669"/>
    <property type="project" value="TreeGrafter"/>
</dbReference>
<reference evidence="11" key="1">
    <citation type="journal article" date="2018" name="Nat. Microbiol.">
        <title>Leveraging single-cell genomics to expand the fungal tree of life.</title>
        <authorList>
            <person name="Ahrendt S.R."/>
            <person name="Quandt C.A."/>
            <person name="Ciobanu D."/>
            <person name="Clum A."/>
            <person name="Salamov A."/>
            <person name="Andreopoulos B."/>
            <person name="Cheng J.F."/>
            <person name="Woyke T."/>
            <person name="Pelin A."/>
            <person name="Henrissat B."/>
            <person name="Reynolds N.K."/>
            <person name="Benny G.L."/>
            <person name="Smith M.E."/>
            <person name="James T.Y."/>
            <person name="Grigoriev I.V."/>
        </authorList>
    </citation>
    <scope>NUCLEOTIDE SEQUENCE [LARGE SCALE GENOMIC DNA]</scope>
</reference>
<dbReference type="GO" id="GO:0005524">
    <property type="term" value="F:ATP binding"/>
    <property type="evidence" value="ECO:0007669"/>
    <property type="project" value="UniProtKB-UniRule"/>
</dbReference>
<dbReference type="SUPFAM" id="SSF56112">
    <property type="entry name" value="Protein kinase-like (PK-like)"/>
    <property type="match status" value="1"/>
</dbReference>
<dbReference type="SMART" id="SM00220">
    <property type="entry name" value="S_TKc"/>
    <property type="match status" value="1"/>
</dbReference>
<name>A0A4P9Y8E9_9FUNG</name>
<dbReference type="InterPro" id="IPR017441">
    <property type="entry name" value="Protein_kinase_ATP_BS"/>
</dbReference>
<dbReference type="CDD" id="cd05578">
    <property type="entry name" value="STKc_Yank1"/>
    <property type="match status" value="1"/>
</dbReference>
<evidence type="ECO:0000256" key="5">
    <source>
        <dbReference type="ARBA" id="ARBA00022840"/>
    </source>
</evidence>
<dbReference type="AlphaFoldDB" id="A0A4P9Y8E9"/>
<dbReference type="GO" id="GO:0007186">
    <property type="term" value="P:G protein-coupled receptor signaling pathway"/>
    <property type="evidence" value="ECO:0007669"/>
    <property type="project" value="TreeGrafter"/>
</dbReference>
<keyword evidence="1 7" id="KW-0723">Serine/threonine-protein kinase</keyword>
<dbReference type="GO" id="GO:0004703">
    <property type="term" value="F:G protein-coupled receptor kinase activity"/>
    <property type="evidence" value="ECO:0007669"/>
    <property type="project" value="TreeGrafter"/>
</dbReference>
<keyword evidence="5 6" id="KW-0067">ATP-binding</keyword>
<keyword evidence="11" id="KW-1185">Reference proteome</keyword>
<dbReference type="PANTHER" id="PTHR24355:SF30">
    <property type="entry name" value="SERINE_THREONINE-PROTEIN KINASE 32B ISOFORM X1"/>
    <property type="match status" value="1"/>
</dbReference>
<dbReference type="Gene3D" id="1.10.510.10">
    <property type="entry name" value="Transferase(Phosphotransferase) domain 1"/>
    <property type="match status" value="1"/>
</dbReference>
<feature type="non-terminal residue" evidence="10">
    <location>
        <position position="332"/>
    </location>
</feature>
<protein>
    <submittedName>
        <fullName evidence="10">Kinase-like domain-containing protein</fullName>
    </submittedName>
</protein>
<dbReference type="FunFam" id="3.30.200.20:FF:000354">
    <property type="entry name" value="AGC/YANK protein kinase"/>
    <property type="match status" value="1"/>
</dbReference>
<dbReference type="OrthoDB" id="354826at2759"/>
<keyword evidence="2" id="KW-0808">Transferase</keyword>
<dbReference type="PANTHER" id="PTHR24355">
    <property type="entry name" value="G PROTEIN-COUPLED RECEPTOR KINASE/RIBOSOMAL PROTEIN S6 KINASE"/>
    <property type="match status" value="1"/>
</dbReference>
<dbReference type="Pfam" id="PF00069">
    <property type="entry name" value="Pkinase"/>
    <property type="match status" value="1"/>
</dbReference>
<dbReference type="Gene3D" id="3.30.200.20">
    <property type="entry name" value="Phosphorylase Kinase, domain 1"/>
    <property type="match status" value="1"/>
</dbReference>
<evidence type="ECO:0000256" key="3">
    <source>
        <dbReference type="ARBA" id="ARBA00022741"/>
    </source>
</evidence>
<dbReference type="Proteomes" id="UP000267251">
    <property type="component" value="Unassembled WGS sequence"/>
</dbReference>
<evidence type="ECO:0000256" key="4">
    <source>
        <dbReference type="ARBA" id="ARBA00022777"/>
    </source>
</evidence>
<sequence length="332" mass="38384">MGNVPGKVDFSEEVNLSQFNLLRSVGRGSFGKVRIVERKDTKRLFALKYISKKDCIRMDALRNVFRERNILEAVDHPFICNLRFAFQDDDYMYMALDLMLGGDLRFHLLRKPYFSEDAVRMWISEIACAVSYLHGKGIVHRDIKPDNILLDEYGHAHLTDFNIATHAERSRPLTSESGTYVYMAPEMLTRKGYLHSVDWWALGVVFYECIYGKRPFDGATNEELRYSIAKKTIRLSQKGRKGRTISSACLSAIDDLLQRDASRRLVWEEGQRGLAGIQAHPFFADLDWYRLERKELQPAYVPDSNAANFDVAYDLEELLLEQQPLEAKPRKK</sequence>
<dbReference type="PROSITE" id="PS00108">
    <property type="entry name" value="PROTEIN_KINASE_ST"/>
    <property type="match status" value="1"/>
</dbReference>
<keyword evidence="4 10" id="KW-0418">Kinase</keyword>
<evidence type="ECO:0000256" key="2">
    <source>
        <dbReference type="ARBA" id="ARBA00022679"/>
    </source>
</evidence>
<dbReference type="PROSITE" id="PS00107">
    <property type="entry name" value="PROTEIN_KINASE_ATP"/>
    <property type="match status" value="1"/>
</dbReference>
<evidence type="ECO:0000259" key="8">
    <source>
        <dbReference type="PROSITE" id="PS50011"/>
    </source>
</evidence>
<comment type="similarity">
    <text evidence="7">Belongs to the protein kinase superfamily.</text>
</comment>
<evidence type="ECO:0000313" key="11">
    <source>
        <dbReference type="Proteomes" id="UP000267251"/>
    </source>
</evidence>
<dbReference type="PROSITE" id="PS51285">
    <property type="entry name" value="AGC_KINASE_CTER"/>
    <property type="match status" value="1"/>
</dbReference>
<dbReference type="EMBL" id="KZ987760">
    <property type="protein sequence ID" value="RKP15072.1"/>
    <property type="molecule type" value="Genomic_DNA"/>
</dbReference>
<feature type="domain" description="Protein kinase" evidence="8">
    <location>
        <begin position="19"/>
        <end position="283"/>
    </location>
</feature>
<dbReference type="InterPro" id="IPR008271">
    <property type="entry name" value="Ser/Thr_kinase_AS"/>
</dbReference>
<dbReference type="FunFam" id="1.10.510.10:FF:000469">
    <property type="entry name" value="Serine/threonine-protein kinase 32B"/>
    <property type="match status" value="1"/>
</dbReference>
<feature type="binding site" evidence="6">
    <location>
        <position position="48"/>
    </location>
    <ligand>
        <name>ATP</name>
        <dbReference type="ChEBI" id="CHEBI:30616"/>
    </ligand>
</feature>
<evidence type="ECO:0000259" key="9">
    <source>
        <dbReference type="PROSITE" id="PS51285"/>
    </source>
</evidence>
<evidence type="ECO:0000256" key="7">
    <source>
        <dbReference type="RuleBase" id="RU000304"/>
    </source>
</evidence>
<accession>A0A4P9Y8E9</accession>
<dbReference type="InterPro" id="IPR000719">
    <property type="entry name" value="Prot_kinase_dom"/>
</dbReference>
<dbReference type="GO" id="GO:0001664">
    <property type="term" value="F:G protein-coupled receptor binding"/>
    <property type="evidence" value="ECO:0007669"/>
    <property type="project" value="TreeGrafter"/>
</dbReference>
<organism evidence="10 11">
    <name type="scientific">Piptocephalis cylindrospora</name>
    <dbReference type="NCBI Taxonomy" id="1907219"/>
    <lineage>
        <taxon>Eukaryota</taxon>
        <taxon>Fungi</taxon>
        <taxon>Fungi incertae sedis</taxon>
        <taxon>Zoopagomycota</taxon>
        <taxon>Zoopagomycotina</taxon>
        <taxon>Zoopagomycetes</taxon>
        <taxon>Zoopagales</taxon>
        <taxon>Piptocephalidaceae</taxon>
        <taxon>Piptocephalis</taxon>
    </lineage>
</organism>
<proteinExistence type="inferred from homology"/>
<evidence type="ECO:0000313" key="10">
    <source>
        <dbReference type="EMBL" id="RKP15072.1"/>
    </source>
</evidence>
<feature type="domain" description="AGC-kinase C-terminal" evidence="9">
    <location>
        <begin position="284"/>
        <end position="332"/>
    </location>
</feature>
<keyword evidence="3 6" id="KW-0547">Nucleotide-binding</keyword>
<evidence type="ECO:0000256" key="6">
    <source>
        <dbReference type="PROSITE-ProRule" id="PRU10141"/>
    </source>
</evidence>